<name>A0A7W8IH81_9BACT</name>
<evidence type="ECO:0000313" key="1">
    <source>
        <dbReference type="EMBL" id="MBB5316215.1"/>
    </source>
</evidence>
<dbReference type="Proteomes" id="UP000568106">
    <property type="component" value="Unassembled WGS sequence"/>
</dbReference>
<comment type="caution">
    <text evidence="1">The sequence shown here is derived from an EMBL/GenBank/DDBJ whole genome shotgun (WGS) entry which is preliminary data.</text>
</comment>
<evidence type="ECO:0000313" key="2">
    <source>
        <dbReference type="Proteomes" id="UP000568106"/>
    </source>
</evidence>
<reference evidence="1" key="1">
    <citation type="submission" date="2020-08" db="EMBL/GenBank/DDBJ databases">
        <title>Genomic Encyclopedia of Type Strains, Phase IV (KMG-V): Genome sequencing to study the core and pangenomes of soil and plant-associated prokaryotes.</title>
        <authorList>
            <person name="Whitman W."/>
        </authorList>
    </citation>
    <scope>NUCLEOTIDE SEQUENCE [LARGE SCALE GENOMIC DNA]</scope>
    <source>
        <strain evidence="1">M8UP27</strain>
    </source>
</reference>
<dbReference type="EMBL" id="JACHDY010000001">
    <property type="protein sequence ID" value="MBB5316215.1"/>
    <property type="molecule type" value="Genomic_DNA"/>
</dbReference>
<gene>
    <name evidence="1" type="ORF">HDF09_000865</name>
</gene>
<dbReference type="AlphaFoldDB" id="A0A7W8IH81"/>
<keyword evidence="2" id="KW-1185">Reference proteome</keyword>
<protein>
    <submittedName>
        <fullName evidence="1">Uncharacterized protein</fullName>
    </submittedName>
</protein>
<accession>A0A7W8IH81</accession>
<sequence length="56" mass="6643">MYYTLVWDNSTEPDDAARQSQEDRYLKLFSKMLRNMKKLSEGKSLTREDKQSPDTP</sequence>
<proteinExistence type="predicted"/>
<organism evidence="1 2">
    <name type="scientific">Tunturiibacter empetritectus</name>
    <dbReference type="NCBI Taxonomy" id="3069691"/>
    <lineage>
        <taxon>Bacteria</taxon>
        <taxon>Pseudomonadati</taxon>
        <taxon>Acidobacteriota</taxon>
        <taxon>Terriglobia</taxon>
        <taxon>Terriglobales</taxon>
        <taxon>Acidobacteriaceae</taxon>
        <taxon>Tunturiibacter</taxon>
    </lineage>
</organism>